<evidence type="ECO:0000256" key="4">
    <source>
        <dbReference type="ARBA" id="ARBA00023136"/>
    </source>
</evidence>
<dbReference type="PANTHER" id="PTHR22950">
    <property type="entry name" value="AMINO ACID TRANSPORTER"/>
    <property type="match status" value="1"/>
</dbReference>
<evidence type="ECO:0000256" key="6">
    <source>
        <dbReference type="SAM" id="Phobius"/>
    </source>
</evidence>
<keyword evidence="4 6" id="KW-0472">Membrane</keyword>
<feature type="compositionally biased region" description="Basic and acidic residues" evidence="5">
    <location>
        <begin position="13"/>
        <end position="23"/>
    </location>
</feature>
<evidence type="ECO:0000256" key="3">
    <source>
        <dbReference type="ARBA" id="ARBA00022989"/>
    </source>
</evidence>
<dbReference type="Pfam" id="PF01490">
    <property type="entry name" value="Aa_trans"/>
    <property type="match status" value="1"/>
</dbReference>
<feature type="transmembrane region" description="Helical" evidence="6">
    <location>
        <begin position="179"/>
        <end position="197"/>
    </location>
</feature>
<feature type="transmembrane region" description="Helical" evidence="6">
    <location>
        <begin position="425"/>
        <end position="448"/>
    </location>
</feature>
<protein>
    <recommendedName>
        <fullName evidence="7">Amino acid transporter transmembrane domain-containing protein</fullName>
    </recommendedName>
</protein>
<feature type="region of interest" description="Disordered" evidence="5">
    <location>
        <begin position="1"/>
        <end position="36"/>
    </location>
</feature>
<evidence type="ECO:0000313" key="8">
    <source>
        <dbReference type="EMBL" id="CDW30423.1"/>
    </source>
</evidence>
<feature type="transmembrane region" description="Helical" evidence="6">
    <location>
        <begin position="389"/>
        <end position="413"/>
    </location>
</feature>
<feature type="transmembrane region" description="Helical" evidence="6">
    <location>
        <begin position="72"/>
        <end position="94"/>
    </location>
</feature>
<feature type="non-terminal residue" evidence="8">
    <location>
        <position position="1"/>
    </location>
</feature>
<dbReference type="OrthoDB" id="1684102at2759"/>
<proteinExistence type="predicted"/>
<dbReference type="PANTHER" id="PTHR22950:SF340">
    <property type="entry name" value="AMINO ACID TRANSPORTER TRANSMEMBRANE DOMAIN-CONTAINING PROTEIN-RELATED"/>
    <property type="match status" value="1"/>
</dbReference>
<feature type="domain" description="Amino acid transporter transmembrane" evidence="7">
    <location>
        <begin position="47"/>
        <end position="447"/>
    </location>
</feature>
<dbReference type="InterPro" id="IPR013057">
    <property type="entry name" value="AA_transpt_TM"/>
</dbReference>
<sequence>HIDNMSSTLDLVSSEKDEHHSGESFENGSDTQGKKVKKAPLINNPVTFMHLLKGNLGTGILAMPEAFKNAGYALGGGGTAFIAVVCIYGMHLLLECSAKLRDKVGKSYLSYAETAKESMVYTEIEFIRKRKFFPKIFKTIINIFLCITQLGFSSVYFVFVSVNMKPILDNWIGETDVSIYTTLLLLPILGLASIRNLKILGPFITFANAINLFAIASTFYFLFLDIKPVSDIKPIAPLSTLPLFFGTALYTFEGIALVLPMEKEMKTRKSMGGYFGVLNIAMVTVSCFYVLMGFFGYLSFGDSIDGSVSESVAKANDGNILAIAISVSLSTSVTLSYPLQFFVPFEVIYKGLESKMRPDRKLLWEYVIRFSLVLLTYGFAVLIPDLGIFMALVGAMSSSFLALIAPAIIHTLTVYPDFGPFKIKLIVNMCILCFGVVGSITGTFVSILDAIETFS</sequence>
<keyword evidence="2 6" id="KW-0812">Transmembrane</keyword>
<evidence type="ECO:0000256" key="1">
    <source>
        <dbReference type="ARBA" id="ARBA00004141"/>
    </source>
</evidence>
<feature type="transmembrane region" description="Helical" evidence="6">
    <location>
        <begin position="204"/>
        <end position="223"/>
    </location>
</feature>
<name>A0A0K2TWL4_LEPSM</name>
<dbReference type="GO" id="GO:0005774">
    <property type="term" value="C:vacuolar membrane"/>
    <property type="evidence" value="ECO:0007669"/>
    <property type="project" value="TreeGrafter"/>
</dbReference>
<feature type="transmembrane region" description="Helical" evidence="6">
    <location>
        <begin position="320"/>
        <end position="343"/>
    </location>
</feature>
<evidence type="ECO:0000256" key="2">
    <source>
        <dbReference type="ARBA" id="ARBA00022692"/>
    </source>
</evidence>
<reference evidence="8" key="1">
    <citation type="submission" date="2014-05" db="EMBL/GenBank/DDBJ databases">
        <authorList>
            <person name="Chronopoulou M."/>
        </authorList>
    </citation>
    <scope>NUCLEOTIDE SEQUENCE</scope>
    <source>
        <tissue evidence="8">Whole organism</tissue>
    </source>
</reference>
<dbReference type="AlphaFoldDB" id="A0A0K2TWL4"/>
<evidence type="ECO:0000259" key="7">
    <source>
        <dbReference type="Pfam" id="PF01490"/>
    </source>
</evidence>
<feature type="transmembrane region" description="Helical" evidence="6">
    <location>
        <begin position="243"/>
        <end position="261"/>
    </location>
</feature>
<dbReference type="GO" id="GO:0015179">
    <property type="term" value="F:L-amino acid transmembrane transporter activity"/>
    <property type="evidence" value="ECO:0007669"/>
    <property type="project" value="TreeGrafter"/>
</dbReference>
<feature type="transmembrane region" description="Helical" evidence="6">
    <location>
        <begin position="136"/>
        <end position="159"/>
    </location>
</feature>
<dbReference type="EMBL" id="HACA01013062">
    <property type="protein sequence ID" value="CDW30423.1"/>
    <property type="molecule type" value="Transcribed_RNA"/>
</dbReference>
<keyword evidence="3 6" id="KW-1133">Transmembrane helix</keyword>
<evidence type="ECO:0000256" key="5">
    <source>
        <dbReference type="SAM" id="MobiDB-lite"/>
    </source>
</evidence>
<comment type="subcellular location">
    <subcellularLocation>
        <location evidence="1">Membrane</location>
        <topology evidence="1">Multi-pass membrane protein</topology>
    </subcellularLocation>
</comment>
<feature type="compositionally biased region" description="Polar residues" evidence="5">
    <location>
        <begin position="1"/>
        <end position="11"/>
    </location>
</feature>
<feature type="transmembrane region" description="Helical" evidence="6">
    <location>
        <begin position="273"/>
        <end position="300"/>
    </location>
</feature>
<organism evidence="8">
    <name type="scientific">Lepeophtheirus salmonis</name>
    <name type="common">Salmon louse</name>
    <name type="synonym">Caligus salmonis</name>
    <dbReference type="NCBI Taxonomy" id="72036"/>
    <lineage>
        <taxon>Eukaryota</taxon>
        <taxon>Metazoa</taxon>
        <taxon>Ecdysozoa</taxon>
        <taxon>Arthropoda</taxon>
        <taxon>Crustacea</taxon>
        <taxon>Multicrustacea</taxon>
        <taxon>Hexanauplia</taxon>
        <taxon>Copepoda</taxon>
        <taxon>Siphonostomatoida</taxon>
        <taxon>Caligidae</taxon>
        <taxon>Lepeophtheirus</taxon>
    </lineage>
</organism>
<feature type="transmembrane region" description="Helical" evidence="6">
    <location>
        <begin position="363"/>
        <end position="383"/>
    </location>
</feature>
<accession>A0A0K2TWL4</accession>